<reference evidence="1 2" key="1">
    <citation type="submission" date="2010-12" db="EMBL/GenBank/DDBJ databases">
        <authorList>
            <person name="Muzny D."/>
            <person name="Qin X."/>
            <person name="Deng J."/>
            <person name="Jiang H."/>
            <person name="Liu Y."/>
            <person name="Qu J."/>
            <person name="Song X.-Z."/>
            <person name="Zhang L."/>
            <person name="Thornton R."/>
            <person name="Coyle M."/>
            <person name="Francisco L."/>
            <person name="Jackson L."/>
            <person name="Javaid M."/>
            <person name="Korchina V."/>
            <person name="Kovar C."/>
            <person name="Mata R."/>
            <person name="Mathew T."/>
            <person name="Ngo R."/>
            <person name="Nguyen L."/>
            <person name="Nguyen N."/>
            <person name="Okwuonu G."/>
            <person name="Ongeri F."/>
            <person name="Pham C."/>
            <person name="Simmons D."/>
            <person name="Wilczek-Boney K."/>
            <person name="Hale W."/>
            <person name="Jakkamsetti A."/>
            <person name="Pham P."/>
            <person name="Ruth R."/>
            <person name="San Lucas F."/>
            <person name="Warren J."/>
            <person name="Zhang J."/>
            <person name="Zhao Z."/>
            <person name="Zhou C."/>
            <person name="Zhu D."/>
            <person name="Lee S."/>
            <person name="Bess C."/>
            <person name="Blankenburg K."/>
            <person name="Forbes L."/>
            <person name="Fu Q."/>
            <person name="Gubbala S."/>
            <person name="Hirani K."/>
            <person name="Jayaseelan J.C."/>
            <person name="Lara F."/>
            <person name="Munidasa M."/>
            <person name="Palculict T."/>
            <person name="Patil S."/>
            <person name="Pu L.-L."/>
            <person name="Saada N."/>
            <person name="Tang L."/>
            <person name="Weissenberger G."/>
            <person name="Zhu Y."/>
            <person name="Hemphill L."/>
            <person name="Shang Y."/>
            <person name="Youmans B."/>
            <person name="Ayvaz T."/>
            <person name="Ross M."/>
            <person name="Santibanez J."/>
            <person name="Aqrawi P."/>
            <person name="Gross S."/>
            <person name="Joshi V."/>
            <person name="Fowler G."/>
            <person name="Nazareth L."/>
            <person name="Reid J."/>
            <person name="Worley K."/>
            <person name="Petrosino J."/>
            <person name="Highlander S."/>
            <person name="Gibbs R."/>
        </authorList>
    </citation>
    <scope>NUCLEOTIDE SEQUENCE [LARGE SCALE GENOMIC DNA]</scope>
    <source>
        <strain evidence="1 2">ATCC 700779</strain>
    </source>
</reference>
<evidence type="ECO:0000313" key="2">
    <source>
        <dbReference type="Proteomes" id="UP000002815"/>
    </source>
</evidence>
<sequence>MEYIMEYLKLLTTLAKTEKSYQYDEIIKLLKHPVEFEEIPLITRTGREKPFLKILSQKQLNLFFLNTAIFYINNINLMAKDILIDNDLSICITYPDISSESHNLYSFYIPNICIYRSKYENTFKNYPVLNLENFSWLHEYSSDFNYKDIFNIVYSKFDDGFGHEIFRIFLLKKKDI</sequence>
<dbReference type="AlphaFoldDB" id="E8JZF5"/>
<gene>
    <name evidence="1" type="ORF">HMPREF9423_0618</name>
</gene>
<accession>E8JZF5</accession>
<dbReference type="Proteomes" id="UP000002815">
    <property type="component" value="Unassembled WGS sequence"/>
</dbReference>
<organism evidence="1 2">
    <name type="scientific">Streptococcus infantis ATCC 700779</name>
    <dbReference type="NCBI Taxonomy" id="889204"/>
    <lineage>
        <taxon>Bacteria</taxon>
        <taxon>Bacillati</taxon>
        <taxon>Bacillota</taxon>
        <taxon>Bacilli</taxon>
        <taxon>Lactobacillales</taxon>
        <taxon>Streptococcaceae</taxon>
        <taxon>Streptococcus</taxon>
    </lineage>
</organism>
<comment type="caution">
    <text evidence="1">The sequence shown here is derived from an EMBL/GenBank/DDBJ whole genome shotgun (WGS) entry which is preliminary data.</text>
</comment>
<keyword evidence="2" id="KW-1185">Reference proteome</keyword>
<dbReference type="HOGENOM" id="CLU_1559693_0_0_9"/>
<protein>
    <submittedName>
        <fullName evidence="1">Uncharacterized protein</fullName>
    </submittedName>
</protein>
<evidence type="ECO:0000313" key="1">
    <source>
        <dbReference type="EMBL" id="EFX36974.1"/>
    </source>
</evidence>
<dbReference type="Pfam" id="PF15561">
    <property type="entry name" value="Imm15"/>
    <property type="match status" value="1"/>
</dbReference>
<dbReference type="InterPro" id="IPR028264">
    <property type="entry name" value="Imm15"/>
</dbReference>
<name>E8JZF5_9STRE</name>
<proteinExistence type="predicted"/>
<dbReference type="EMBL" id="AEVD01000005">
    <property type="protein sequence ID" value="EFX36974.1"/>
    <property type="molecule type" value="Genomic_DNA"/>
</dbReference>